<dbReference type="Proteomes" id="UP000095564">
    <property type="component" value="Unassembled WGS sequence"/>
</dbReference>
<organism evidence="1 2">
    <name type="scientific">Anaerostipes hadrus</name>
    <dbReference type="NCBI Taxonomy" id="649756"/>
    <lineage>
        <taxon>Bacteria</taxon>
        <taxon>Bacillati</taxon>
        <taxon>Bacillota</taxon>
        <taxon>Clostridia</taxon>
        <taxon>Lachnospirales</taxon>
        <taxon>Lachnospiraceae</taxon>
        <taxon>Anaerostipes</taxon>
    </lineage>
</organism>
<name>A0A174PWS3_ANAHA</name>
<reference evidence="1 2" key="1">
    <citation type="submission" date="2015-09" db="EMBL/GenBank/DDBJ databases">
        <authorList>
            <consortium name="Pathogen Informatics"/>
        </authorList>
    </citation>
    <scope>NUCLEOTIDE SEQUENCE [LARGE SCALE GENOMIC DNA]</scope>
    <source>
        <strain evidence="1 2">2789STDY5834908</strain>
    </source>
</reference>
<proteinExistence type="predicted"/>
<dbReference type="AlphaFoldDB" id="A0A174PWS3"/>
<evidence type="ECO:0000313" key="1">
    <source>
        <dbReference type="EMBL" id="CUP63138.1"/>
    </source>
</evidence>
<accession>A0A174PWS3</accession>
<dbReference type="EMBL" id="CZAU01000016">
    <property type="protein sequence ID" value="CUP63138.1"/>
    <property type="molecule type" value="Genomic_DNA"/>
</dbReference>
<evidence type="ECO:0000313" key="2">
    <source>
        <dbReference type="Proteomes" id="UP000095564"/>
    </source>
</evidence>
<dbReference type="RefSeq" id="WP_055160489.1">
    <property type="nucleotide sequence ID" value="NZ_CZAU01000016.1"/>
</dbReference>
<protein>
    <submittedName>
        <fullName evidence="1">Uncharacterized protein</fullName>
    </submittedName>
</protein>
<gene>
    <name evidence="1" type="ORF">ERS852520_01817</name>
</gene>
<sequence>MDIFGKFVETVVNFVRKYVVKFIVNQVLDWLWKKIKPKLLKVGREMKQKLKDKLHKIRKKWMNFKQRKRARAVTQTLIFMNEYCYGIHSCTILIMIIDTQKQMIIITEISLK</sequence>